<evidence type="ECO:0000256" key="6">
    <source>
        <dbReference type="ARBA" id="ARBA00022801"/>
    </source>
</evidence>
<name>A0AAV7E834_ARIFI</name>
<dbReference type="Pfam" id="PF05922">
    <property type="entry name" value="Inhibitor_I9"/>
    <property type="match status" value="1"/>
</dbReference>
<dbReference type="Proteomes" id="UP000825729">
    <property type="component" value="Unassembled WGS sequence"/>
</dbReference>
<evidence type="ECO:0000259" key="14">
    <source>
        <dbReference type="Pfam" id="PF17766"/>
    </source>
</evidence>
<dbReference type="PRINTS" id="PR00723">
    <property type="entry name" value="SUBTILISIN"/>
</dbReference>
<dbReference type="FunFam" id="3.40.50.200:FF:000006">
    <property type="entry name" value="Subtilisin-like protease SBT1.5"/>
    <property type="match status" value="1"/>
</dbReference>
<dbReference type="InterPro" id="IPR036852">
    <property type="entry name" value="Peptidase_S8/S53_dom_sf"/>
</dbReference>
<dbReference type="CDD" id="cd04852">
    <property type="entry name" value="Peptidases_S8_3"/>
    <property type="match status" value="1"/>
</dbReference>
<evidence type="ECO:0000313" key="15">
    <source>
        <dbReference type="EMBL" id="KAG9443996.1"/>
    </source>
</evidence>
<proteinExistence type="inferred from homology"/>
<sequence length="799" mass="85160">MAVALLLSHSVLLFTIALNSRLLINSAAKPDDVATYMIHMDTSSRPTAFPDDEKWYDATLSAVAAKANSSTPPRLLYSYQNAMSGFAARLTASQLEALSHSPGFVSSLKDRHVGEDTTHTSDFLGLSKTSGVWPAAKYGEDVVIGVIDSGIWPESRSFQNDNLGPVPAKWKGTCQEGTAFNSSMCNRKLIGARFFNEGILSSEPNLNLAVNSPRDDTGHGTHTASTAAGTFVPGAAYFGYGAGTSKGMAPRSRIAVYKVSYAEGSVASDIMAGIDAAISDGVDVISVSLGLGDIPLHEDPVAIASYAAMKRGILVVSSAGNRGPTMGLLHNGAPWLLTVGASDVDRQFAGTIILENGVSIDGESMYPGNSTLYGIRLVRMRACNSSKLLSQVGQQIVVCDDTGKLNSQMKDVASAGVAGGIFVSDSMAIHRYSSVSFPATIVRPQQASVIFSYIATSQAPKATMKFGKTILGTKPAPSAAFYSSRGPFAASPLVLKPDVIAPGTSILASFPSNLMLKFIGSNKKLYSDFKIVTGSSMACPHATGVAALLKALHPTWSPAAIRSAMMTTATSLDNTKKPIVDSGKIGSAADPFAMGSGQIDPNRATDPGLVYDADVKDYRQYLCALNYTKAQIQVITRSSATKPLKCSNSSDDLNYPSFIAFVNPKDTSSGVVRSYRRTVTNVGDNPSATYRVKTLPVLEGFNVKVEPQTLVFRAKNKQQDFTLTLTKSQGKMKKEVVYGSLIWEDDEKKHRVSSPIVATSLSLQPRYIHGSAQHNMIKWTSLVTLSILEVTTVFARLIK</sequence>
<evidence type="ECO:0000256" key="9">
    <source>
        <dbReference type="PIRSR" id="PIRSR615500-1"/>
    </source>
</evidence>
<dbReference type="Gene3D" id="3.50.30.30">
    <property type="match status" value="1"/>
</dbReference>
<dbReference type="FunFam" id="3.30.70.80:FF:000003">
    <property type="entry name" value="Subtilisin-like protease SBT1.9"/>
    <property type="match status" value="1"/>
</dbReference>
<evidence type="ECO:0000256" key="3">
    <source>
        <dbReference type="ARBA" id="ARBA00022525"/>
    </source>
</evidence>
<dbReference type="InterPro" id="IPR010259">
    <property type="entry name" value="S8pro/Inhibitor_I9"/>
</dbReference>
<dbReference type="CDD" id="cd02120">
    <property type="entry name" value="PA_subtilisin_like"/>
    <property type="match status" value="1"/>
</dbReference>
<dbReference type="Gene3D" id="3.30.70.80">
    <property type="entry name" value="Peptidase S8 propeptide/proteinase inhibitor I9"/>
    <property type="match status" value="1"/>
</dbReference>
<reference evidence="15 16" key="1">
    <citation type="submission" date="2021-07" db="EMBL/GenBank/DDBJ databases">
        <title>The Aristolochia fimbriata genome: insights into angiosperm evolution, floral development and chemical biosynthesis.</title>
        <authorList>
            <person name="Jiao Y."/>
        </authorList>
    </citation>
    <scope>NUCLEOTIDE SEQUENCE [LARGE SCALE GENOMIC DNA]</scope>
    <source>
        <strain evidence="15">IBCAS-2021</strain>
        <tissue evidence="15">Leaf</tissue>
    </source>
</reference>
<dbReference type="Pfam" id="PF17766">
    <property type="entry name" value="fn3_6"/>
    <property type="match status" value="1"/>
</dbReference>
<dbReference type="InterPro" id="IPR041469">
    <property type="entry name" value="Subtilisin-like_FN3"/>
</dbReference>
<keyword evidence="5 11" id="KW-0732">Signal</keyword>
<dbReference type="EMBL" id="JAINDJ010000006">
    <property type="protein sequence ID" value="KAG9443996.1"/>
    <property type="molecule type" value="Genomic_DNA"/>
</dbReference>
<dbReference type="Gene3D" id="3.40.50.200">
    <property type="entry name" value="Peptidase S8/S53 domain"/>
    <property type="match status" value="1"/>
</dbReference>
<dbReference type="GO" id="GO:0004252">
    <property type="term" value="F:serine-type endopeptidase activity"/>
    <property type="evidence" value="ECO:0007669"/>
    <property type="project" value="UniProtKB-UniRule"/>
</dbReference>
<feature type="active site" description="Charge relay system" evidence="9 10">
    <location>
        <position position="536"/>
    </location>
</feature>
<evidence type="ECO:0000256" key="4">
    <source>
        <dbReference type="ARBA" id="ARBA00022670"/>
    </source>
</evidence>
<keyword evidence="4 10" id="KW-0645">Protease</keyword>
<protein>
    <submittedName>
        <fullName evidence="15">Uncharacterized protein</fullName>
    </submittedName>
</protein>
<evidence type="ECO:0000256" key="2">
    <source>
        <dbReference type="ARBA" id="ARBA00011073"/>
    </source>
</evidence>
<feature type="domain" description="Peptidase S8/S53" evidence="12">
    <location>
        <begin position="139"/>
        <end position="573"/>
    </location>
</feature>
<keyword evidence="6 10" id="KW-0378">Hydrolase</keyword>
<feature type="active site" description="Charge relay system" evidence="9 10">
    <location>
        <position position="219"/>
    </location>
</feature>
<dbReference type="InterPro" id="IPR015500">
    <property type="entry name" value="Peptidase_S8_subtilisin-rel"/>
</dbReference>
<feature type="domain" description="Inhibitor I9" evidence="13">
    <location>
        <begin position="35"/>
        <end position="113"/>
    </location>
</feature>
<dbReference type="GO" id="GO:0006508">
    <property type="term" value="P:proteolysis"/>
    <property type="evidence" value="ECO:0007669"/>
    <property type="project" value="UniProtKB-KW"/>
</dbReference>
<dbReference type="PANTHER" id="PTHR10795">
    <property type="entry name" value="PROPROTEIN CONVERTASE SUBTILISIN/KEXIN"/>
    <property type="match status" value="1"/>
</dbReference>
<organism evidence="15 16">
    <name type="scientific">Aristolochia fimbriata</name>
    <name type="common">White veined hardy Dutchman's pipe vine</name>
    <dbReference type="NCBI Taxonomy" id="158543"/>
    <lineage>
        <taxon>Eukaryota</taxon>
        <taxon>Viridiplantae</taxon>
        <taxon>Streptophyta</taxon>
        <taxon>Embryophyta</taxon>
        <taxon>Tracheophyta</taxon>
        <taxon>Spermatophyta</taxon>
        <taxon>Magnoliopsida</taxon>
        <taxon>Magnoliidae</taxon>
        <taxon>Piperales</taxon>
        <taxon>Aristolochiaceae</taxon>
        <taxon>Aristolochia</taxon>
    </lineage>
</organism>
<keyword evidence="7 10" id="KW-0720">Serine protease</keyword>
<gene>
    <name evidence="15" type="ORF">H6P81_015336</name>
</gene>
<evidence type="ECO:0000259" key="13">
    <source>
        <dbReference type="Pfam" id="PF05922"/>
    </source>
</evidence>
<evidence type="ECO:0000256" key="11">
    <source>
        <dbReference type="SAM" id="SignalP"/>
    </source>
</evidence>
<evidence type="ECO:0000313" key="16">
    <source>
        <dbReference type="Proteomes" id="UP000825729"/>
    </source>
</evidence>
<dbReference type="PROSITE" id="PS51892">
    <property type="entry name" value="SUBTILASE"/>
    <property type="match status" value="1"/>
</dbReference>
<dbReference type="AlphaFoldDB" id="A0AAV7E834"/>
<comment type="caution">
    <text evidence="15">The sequence shown here is derived from an EMBL/GenBank/DDBJ whole genome shotgun (WGS) entry which is preliminary data.</text>
</comment>
<evidence type="ECO:0000256" key="10">
    <source>
        <dbReference type="PROSITE-ProRule" id="PRU01240"/>
    </source>
</evidence>
<accession>A0AAV7E834</accession>
<keyword evidence="3" id="KW-0964">Secreted</keyword>
<evidence type="ECO:0000256" key="1">
    <source>
        <dbReference type="ARBA" id="ARBA00004613"/>
    </source>
</evidence>
<feature type="signal peptide" evidence="11">
    <location>
        <begin position="1"/>
        <end position="17"/>
    </location>
</feature>
<evidence type="ECO:0000256" key="8">
    <source>
        <dbReference type="ARBA" id="ARBA00023180"/>
    </source>
</evidence>
<dbReference type="GO" id="GO:0005576">
    <property type="term" value="C:extracellular region"/>
    <property type="evidence" value="ECO:0007669"/>
    <property type="project" value="UniProtKB-SubCell"/>
</dbReference>
<dbReference type="InterPro" id="IPR037045">
    <property type="entry name" value="S8pro/Inhibitor_I9_sf"/>
</dbReference>
<dbReference type="InterPro" id="IPR000209">
    <property type="entry name" value="Peptidase_S8/S53_dom"/>
</dbReference>
<keyword evidence="8" id="KW-0325">Glycoprotein</keyword>
<feature type="chain" id="PRO_5043675496" evidence="11">
    <location>
        <begin position="18"/>
        <end position="799"/>
    </location>
</feature>
<evidence type="ECO:0000256" key="5">
    <source>
        <dbReference type="ARBA" id="ARBA00022729"/>
    </source>
</evidence>
<dbReference type="SUPFAM" id="SSF52743">
    <property type="entry name" value="Subtilisin-like"/>
    <property type="match status" value="1"/>
</dbReference>
<evidence type="ECO:0000259" key="12">
    <source>
        <dbReference type="Pfam" id="PF00082"/>
    </source>
</evidence>
<dbReference type="InterPro" id="IPR045051">
    <property type="entry name" value="SBT"/>
</dbReference>
<dbReference type="InterPro" id="IPR034197">
    <property type="entry name" value="Peptidases_S8_3"/>
</dbReference>
<dbReference type="Gene3D" id="2.60.40.2310">
    <property type="match status" value="1"/>
</dbReference>
<comment type="similarity">
    <text evidence="2 10">Belongs to the peptidase S8 family.</text>
</comment>
<feature type="active site" description="Charge relay system" evidence="9 10">
    <location>
        <position position="148"/>
    </location>
</feature>
<comment type="subcellular location">
    <subcellularLocation>
        <location evidence="1">Secreted</location>
    </subcellularLocation>
</comment>
<dbReference type="Pfam" id="PF00082">
    <property type="entry name" value="Peptidase_S8"/>
    <property type="match status" value="1"/>
</dbReference>
<evidence type="ECO:0000256" key="7">
    <source>
        <dbReference type="ARBA" id="ARBA00022825"/>
    </source>
</evidence>
<feature type="domain" description="Subtilisin-like protease fibronectin type-III" evidence="14">
    <location>
        <begin position="652"/>
        <end position="757"/>
    </location>
</feature>
<keyword evidence="16" id="KW-1185">Reference proteome</keyword>